<dbReference type="Proteomes" id="UP000738349">
    <property type="component" value="Unassembled WGS sequence"/>
</dbReference>
<organism evidence="3 4">
    <name type="scientific">Dactylonectria macrodidyma</name>
    <dbReference type="NCBI Taxonomy" id="307937"/>
    <lineage>
        <taxon>Eukaryota</taxon>
        <taxon>Fungi</taxon>
        <taxon>Dikarya</taxon>
        <taxon>Ascomycota</taxon>
        <taxon>Pezizomycotina</taxon>
        <taxon>Sordariomycetes</taxon>
        <taxon>Hypocreomycetidae</taxon>
        <taxon>Hypocreales</taxon>
        <taxon>Nectriaceae</taxon>
        <taxon>Dactylonectria</taxon>
    </lineage>
</organism>
<evidence type="ECO:0000313" key="4">
    <source>
        <dbReference type="Proteomes" id="UP000738349"/>
    </source>
</evidence>
<comment type="caution">
    <text evidence="3">The sequence shown here is derived from an EMBL/GenBank/DDBJ whole genome shotgun (WGS) entry which is preliminary data.</text>
</comment>
<proteinExistence type="predicted"/>
<keyword evidence="2" id="KW-1133">Transmembrane helix</keyword>
<feature type="compositionally biased region" description="Pro residues" evidence="1">
    <location>
        <begin position="25"/>
        <end position="38"/>
    </location>
</feature>
<feature type="transmembrane region" description="Helical" evidence="2">
    <location>
        <begin position="144"/>
        <end position="165"/>
    </location>
</feature>
<dbReference type="InterPro" id="IPR029044">
    <property type="entry name" value="Nucleotide-diphossugar_trans"/>
</dbReference>
<dbReference type="SUPFAM" id="SSF53448">
    <property type="entry name" value="Nucleotide-diphospho-sugar transferases"/>
    <property type="match status" value="1"/>
</dbReference>
<accession>A0A9P9ICF8</accession>
<gene>
    <name evidence="3" type="ORF">EDB81DRAFT_767825</name>
</gene>
<feature type="transmembrane region" description="Helical" evidence="2">
    <location>
        <begin position="495"/>
        <end position="516"/>
    </location>
</feature>
<sequence length="636" mass="71277">MPKEDMLILDISLIPPARINSSVPPAEPQDPFATPPESPAITPVSPLPQAISFDRASRKVGIYGPSPLPSPTASCISLDGTLNGILINQSRETLSVAPGEKSAKPQRFCWSAFWHAINSQVSPKAIWDLINPVEYLWPITVKKYFVLFLVATAIVTIIVSNMYTHWITKSMALTHSYMLPVLIIVVGIEPAMLLIILFVANAPSYQDSENEVKEKSIADVEAQVRVSSTNAYETAFVIPCHNSDHEALKKVFESAYPYFRPQDIFIVDNGRTRHPKDLSFRDWVKSQHSDINYMWSPIGSKNAAQMVGAMAAKNYRYILTTDDDVSLPPNYRHPIHLMNKLVKAVAFPLKGTDADGNVPHFLVSWQDCEYRLAGLTKLAESQLCGVCFPHGAGWFVERDTLVELLASYHPIDFIAEDVNSGFSLMRMKKRIAFDARVVLATEVPTTLLGPGLNWFKQRVKSWEMGRHGLAVKFIQRFFALNGQTTIYGILAQKFIMFYSLASIVIDWIRIPCLVALGGHAGYWPFFGGLSAATLLPPLLYNYYTCWRRTDMRVRFGAAITYPIYKQLYALVSIIGGIRCVLYYVGGHVKAKPIYKMVQDGDEACFWLDPKFETNPGWLADEKEQIILNGEGSTTDF</sequence>
<keyword evidence="2" id="KW-0812">Transmembrane</keyword>
<evidence type="ECO:0000256" key="2">
    <source>
        <dbReference type="SAM" id="Phobius"/>
    </source>
</evidence>
<keyword evidence="2" id="KW-0472">Membrane</keyword>
<feature type="transmembrane region" description="Helical" evidence="2">
    <location>
        <begin position="177"/>
        <end position="200"/>
    </location>
</feature>
<reference evidence="3" key="1">
    <citation type="journal article" date="2021" name="Nat. Commun.">
        <title>Genetic determinants of endophytism in the Arabidopsis root mycobiome.</title>
        <authorList>
            <person name="Mesny F."/>
            <person name="Miyauchi S."/>
            <person name="Thiergart T."/>
            <person name="Pickel B."/>
            <person name="Atanasova L."/>
            <person name="Karlsson M."/>
            <person name="Huettel B."/>
            <person name="Barry K.W."/>
            <person name="Haridas S."/>
            <person name="Chen C."/>
            <person name="Bauer D."/>
            <person name="Andreopoulos W."/>
            <person name="Pangilinan J."/>
            <person name="LaButti K."/>
            <person name="Riley R."/>
            <person name="Lipzen A."/>
            <person name="Clum A."/>
            <person name="Drula E."/>
            <person name="Henrissat B."/>
            <person name="Kohler A."/>
            <person name="Grigoriev I.V."/>
            <person name="Martin F.M."/>
            <person name="Hacquard S."/>
        </authorList>
    </citation>
    <scope>NUCLEOTIDE SEQUENCE</scope>
    <source>
        <strain evidence="3">MPI-CAGE-AT-0147</strain>
    </source>
</reference>
<protein>
    <recommendedName>
        <fullName evidence="5">Glycosyltransferase 2-like domain-containing protein</fullName>
    </recommendedName>
</protein>
<keyword evidence="4" id="KW-1185">Reference proteome</keyword>
<dbReference type="EMBL" id="JAGMUV010000032">
    <property type="protein sequence ID" value="KAH7114679.1"/>
    <property type="molecule type" value="Genomic_DNA"/>
</dbReference>
<feature type="transmembrane region" description="Helical" evidence="2">
    <location>
        <begin position="567"/>
        <end position="585"/>
    </location>
</feature>
<feature type="transmembrane region" description="Helical" evidence="2">
    <location>
        <begin position="522"/>
        <end position="546"/>
    </location>
</feature>
<evidence type="ECO:0000313" key="3">
    <source>
        <dbReference type="EMBL" id="KAH7114679.1"/>
    </source>
</evidence>
<dbReference type="Gene3D" id="3.90.550.10">
    <property type="entry name" value="Spore Coat Polysaccharide Biosynthesis Protein SpsA, Chain A"/>
    <property type="match status" value="1"/>
</dbReference>
<dbReference type="AlphaFoldDB" id="A0A9P9ICF8"/>
<evidence type="ECO:0008006" key="5">
    <source>
        <dbReference type="Google" id="ProtNLM"/>
    </source>
</evidence>
<evidence type="ECO:0000256" key="1">
    <source>
        <dbReference type="SAM" id="MobiDB-lite"/>
    </source>
</evidence>
<feature type="region of interest" description="Disordered" evidence="1">
    <location>
        <begin position="19"/>
        <end position="40"/>
    </location>
</feature>
<dbReference type="OrthoDB" id="2590398at2759"/>
<name>A0A9P9ICF8_9HYPO</name>